<dbReference type="AlphaFoldDB" id="A0A5E4PPS5"/>
<feature type="domain" description="MADF" evidence="2">
    <location>
        <begin position="18"/>
        <end position="116"/>
    </location>
</feature>
<organism evidence="3 4">
    <name type="scientific">Leptidea sinapis</name>
    <dbReference type="NCBI Taxonomy" id="189913"/>
    <lineage>
        <taxon>Eukaryota</taxon>
        <taxon>Metazoa</taxon>
        <taxon>Ecdysozoa</taxon>
        <taxon>Arthropoda</taxon>
        <taxon>Hexapoda</taxon>
        <taxon>Insecta</taxon>
        <taxon>Pterygota</taxon>
        <taxon>Neoptera</taxon>
        <taxon>Endopterygota</taxon>
        <taxon>Lepidoptera</taxon>
        <taxon>Glossata</taxon>
        <taxon>Ditrysia</taxon>
        <taxon>Papilionoidea</taxon>
        <taxon>Pieridae</taxon>
        <taxon>Dismorphiinae</taxon>
        <taxon>Leptidea</taxon>
    </lineage>
</organism>
<name>A0A5E4PPS5_9NEOP</name>
<feature type="region of interest" description="Disordered" evidence="1">
    <location>
        <begin position="120"/>
        <end position="169"/>
    </location>
</feature>
<sequence length="169" mass="20104">MTETVWKMFPQMIKRLKEFIRLWETYPELWNISSKAYRDKLKKNIALDNLLVIYKKIKPSSTREDVKKKLNSLRTNFRKELKKVFQSKASGKGTDELYVPSSWTYYELLFLKNDEQPIPLRQRDNIDRETQEQEKYSVSSMNPPATPPTPTQPKKKKVSGIDHQTFMEQ</sequence>
<gene>
    <name evidence="3" type="ORF">LSINAPIS_LOCUS1541</name>
</gene>
<dbReference type="PANTHER" id="PTHR21505:SF8">
    <property type="entry name" value="DPT-YFP REPRESSOR BY OVEREXPRESSION, ISOFORM D-RELATED"/>
    <property type="match status" value="1"/>
</dbReference>
<dbReference type="InterPro" id="IPR006578">
    <property type="entry name" value="MADF-dom"/>
</dbReference>
<evidence type="ECO:0000313" key="4">
    <source>
        <dbReference type="Proteomes" id="UP000324832"/>
    </source>
</evidence>
<dbReference type="PANTHER" id="PTHR21505">
    <property type="entry name" value="MADF DOMAIN-CONTAINING PROTEIN-RELATED"/>
    <property type="match status" value="1"/>
</dbReference>
<dbReference type="Proteomes" id="UP000324832">
    <property type="component" value="Unassembled WGS sequence"/>
</dbReference>
<dbReference type="Pfam" id="PF10545">
    <property type="entry name" value="MADF_DNA_bdg"/>
    <property type="match status" value="1"/>
</dbReference>
<keyword evidence="4" id="KW-1185">Reference proteome</keyword>
<feature type="compositionally biased region" description="Basic and acidic residues" evidence="1">
    <location>
        <begin position="121"/>
        <end position="135"/>
    </location>
</feature>
<dbReference type="EMBL" id="FZQP02000228">
    <property type="protein sequence ID" value="VVC88087.1"/>
    <property type="molecule type" value="Genomic_DNA"/>
</dbReference>
<accession>A0A5E4PPS5</accession>
<proteinExistence type="predicted"/>
<dbReference type="SMART" id="SM00595">
    <property type="entry name" value="MADF"/>
    <property type="match status" value="1"/>
</dbReference>
<reference evidence="3 4" key="1">
    <citation type="submission" date="2017-07" db="EMBL/GenBank/DDBJ databases">
        <authorList>
            <person name="Talla V."/>
            <person name="Backstrom N."/>
        </authorList>
    </citation>
    <scope>NUCLEOTIDE SEQUENCE [LARGE SCALE GENOMIC DNA]</scope>
</reference>
<dbReference type="PROSITE" id="PS51029">
    <property type="entry name" value="MADF"/>
    <property type="match status" value="1"/>
</dbReference>
<evidence type="ECO:0000313" key="3">
    <source>
        <dbReference type="EMBL" id="VVC88087.1"/>
    </source>
</evidence>
<protein>
    <recommendedName>
        <fullName evidence="2">MADF domain-containing protein</fullName>
    </recommendedName>
</protein>
<evidence type="ECO:0000256" key="1">
    <source>
        <dbReference type="SAM" id="MobiDB-lite"/>
    </source>
</evidence>
<evidence type="ECO:0000259" key="2">
    <source>
        <dbReference type="PROSITE" id="PS51029"/>
    </source>
</evidence>